<name>A0A0B5AQ73_9BACL</name>
<evidence type="ECO:0000313" key="1">
    <source>
        <dbReference type="EMBL" id="AJD92246.1"/>
    </source>
</evidence>
<protein>
    <submittedName>
        <fullName evidence="1">Uncharacterized protein</fullName>
    </submittedName>
</protein>
<sequence>MTDQYYSVWYDAIYEDMVHIGENVAFDFEDALYYQYIEFSDNGSIEEFEELMASVETQISDLKTPPDEYQQTYDTQLEMYLSLKALSSLAIEPSGSLDSFTDDINKLVDEMLDANNKYSVQLPDSE</sequence>
<proteinExistence type="predicted"/>
<dbReference type="Proteomes" id="UP000031449">
    <property type="component" value="Chromosome"/>
</dbReference>
<dbReference type="HOGENOM" id="CLU_1978519_0_0_9"/>
<dbReference type="EMBL" id="CP009416">
    <property type="protein sequence ID" value="AJD92246.1"/>
    <property type="molecule type" value="Genomic_DNA"/>
</dbReference>
<reference evidence="1 2" key="1">
    <citation type="submission" date="2014-08" db="EMBL/GenBank/DDBJ databases">
        <title>Complete genome of a marine bacteria Jeotgalibacillus malaysiensis.</title>
        <authorList>
            <person name="Yaakop A.S."/>
            <person name="Chan K.-G."/>
            <person name="Goh K.M."/>
        </authorList>
    </citation>
    <scope>NUCLEOTIDE SEQUENCE [LARGE SCALE GENOMIC DNA]</scope>
    <source>
        <strain evidence="1 2">D5</strain>
    </source>
</reference>
<organism evidence="1 2">
    <name type="scientific">Jeotgalibacillus malaysiensis</name>
    <dbReference type="NCBI Taxonomy" id="1508404"/>
    <lineage>
        <taxon>Bacteria</taxon>
        <taxon>Bacillati</taxon>
        <taxon>Bacillota</taxon>
        <taxon>Bacilli</taxon>
        <taxon>Bacillales</taxon>
        <taxon>Caryophanaceae</taxon>
        <taxon>Jeotgalibacillus</taxon>
    </lineage>
</organism>
<gene>
    <name evidence="1" type="ORF">JMA_29290</name>
</gene>
<dbReference type="OrthoDB" id="3239970at2"/>
<dbReference type="BioCyc" id="JESP1508404:G14D9-12210-MONOMER"/>
<dbReference type="KEGG" id="jeo:JMA_29290"/>
<dbReference type="AlphaFoldDB" id="A0A0B5AQ73"/>
<accession>A0A0B5AQ73</accession>
<evidence type="ECO:0000313" key="2">
    <source>
        <dbReference type="Proteomes" id="UP000031449"/>
    </source>
</evidence>
<keyword evidence="2" id="KW-1185">Reference proteome</keyword>